<dbReference type="AlphaFoldDB" id="A0A7J6HK21"/>
<evidence type="ECO:0000313" key="5">
    <source>
        <dbReference type="Proteomes" id="UP000525078"/>
    </source>
</evidence>
<keyword evidence="1" id="KW-0863">Zinc-finger</keyword>
<dbReference type="Proteomes" id="UP000525078">
    <property type="component" value="Unassembled WGS sequence"/>
</dbReference>
<dbReference type="Pfam" id="PF14392">
    <property type="entry name" value="zf-CCHC_4"/>
    <property type="match status" value="1"/>
</dbReference>
<keyword evidence="1" id="KW-0862">Zinc</keyword>
<dbReference type="InterPro" id="IPR001878">
    <property type="entry name" value="Znf_CCHC"/>
</dbReference>
<keyword evidence="1" id="KW-0479">Metal-binding</keyword>
<reference evidence="4 5" key="1">
    <citation type="journal article" date="2020" name="bioRxiv">
        <title>Sequence and annotation of 42 cannabis genomes reveals extensive copy number variation in cannabinoid synthesis and pathogen resistance genes.</title>
        <authorList>
            <person name="Mckernan K.J."/>
            <person name="Helbert Y."/>
            <person name="Kane L.T."/>
            <person name="Ebling H."/>
            <person name="Zhang L."/>
            <person name="Liu B."/>
            <person name="Eaton Z."/>
            <person name="Mclaughlin S."/>
            <person name="Kingan S."/>
            <person name="Baybayan P."/>
            <person name="Concepcion G."/>
            <person name="Jordan M."/>
            <person name="Riva A."/>
            <person name="Barbazuk W."/>
            <person name="Harkins T."/>
        </authorList>
    </citation>
    <scope>NUCLEOTIDE SEQUENCE [LARGE SCALE GENOMIC DNA]</scope>
    <source>
        <strain evidence="5">cv. Jamaican Lion 4</strain>
        <tissue evidence="4">Leaf</tissue>
    </source>
</reference>
<accession>A0A7J6HK21</accession>
<dbReference type="PROSITE" id="PS50158">
    <property type="entry name" value="ZF_CCHC"/>
    <property type="match status" value="1"/>
</dbReference>
<dbReference type="GO" id="GO:0003676">
    <property type="term" value="F:nucleic acid binding"/>
    <property type="evidence" value="ECO:0007669"/>
    <property type="project" value="InterPro"/>
</dbReference>
<protein>
    <recommendedName>
        <fullName evidence="3">CCHC-type domain-containing protein</fullName>
    </recommendedName>
</protein>
<dbReference type="EMBL" id="JAATIP010000006">
    <property type="protein sequence ID" value="KAF4395586.1"/>
    <property type="molecule type" value="Genomic_DNA"/>
</dbReference>
<evidence type="ECO:0000256" key="2">
    <source>
        <dbReference type="SAM" id="MobiDB-lite"/>
    </source>
</evidence>
<evidence type="ECO:0000256" key="1">
    <source>
        <dbReference type="PROSITE-ProRule" id="PRU00047"/>
    </source>
</evidence>
<evidence type="ECO:0000259" key="3">
    <source>
        <dbReference type="PROSITE" id="PS50158"/>
    </source>
</evidence>
<organism evidence="4 5">
    <name type="scientific">Cannabis sativa</name>
    <name type="common">Hemp</name>
    <name type="synonym">Marijuana</name>
    <dbReference type="NCBI Taxonomy" id="3483"/>
    <lineage>
        <taxon>Eukaryota</taxon>
        <taxon>Viridiplantae</taxon>
        <taxon>Streptophyta</taxon>
        <taxon>Embryophyta</taxon>
        <taxon>Tracheophyta</taxon>
        <taxon>Spermatophyta</taxon>
        <taxon>Magnoliopsida</taxon>
        <taxon>eudicotyledons</taxon>
        <taxon>Gunneridae</taxon>
        <taxon>Pentapetalae</taxon>
        <taxon>rosids</taxon>
        <taxon>fabids</taxon>
        <taxon>Rosales</taxon>
        <taxon>Cannabaceae</taxon>
        <taxon>Cannabis</taxon>
    </lineage>
</organism>
<comment type="caution">
    <text evidence="4">The sequence shown here is derived from an EMBL/GenBank/DDBJ whole genome shotgun (WGS) entry which is preliminary data.</text>
</comment>
<dbReference type="PANTHER" id="PTHR31286:SF167">
    <property type="entry name" value="OS09G0268800 PROTEIN"/>
    <property type="match status" value="1"/>
</dbReference>
<feature type="compositionally biased region" description="Basic and acidic residues" evidence="2">
    <location>
        <begin position="191"/>
        <end position="201"/>
    </location>
</feature>
<proteinExistence type="predicted"/>
<sequence>MDLELVNRLSEVLVLDEGDGPVLPLNKVGIAEELFAREWGERIGKLEDIKIVNGTMKVRVRINITEPLKRGLRVAIDDNGNEVSLLFQYEHLPDFCYDCGIIGHKALDCPLRDFGGDNPRIDNGRFGSWLCAPASPPRDNFRFNRKRADSPSSRPIMTMGEASRIISAVERSRPRYSGPTPEQLAPTSVLEAREREEEEKSAAGVDPGINGDMDDMGEVNKVDMVGGGVHCVMGEVNKDNNMVRESELAEMMDGVASHSVNELLKVMLFNKLLNPLSKHKKLRLGSALIRQRVVVLKVLNGDFLHSDHRPIVATLENVTRRRHFDKKRGFRFETHWLKDPECQEIVNKSWLSTASPLAHQDSLIDIFGSCANQLGEWNKGRRGYW</sequence>
<evidence type="ECO:0000313" key="4">
    <source>
        <dbReference type="EMBL" id="KAF4395586.1"/>
    </source>
</evidence>
<dbReference type="InterPro" id="IPR025836">
    <property type="entry name" value="Zn_knuckle_CX2CX4HX4C"/>
</dbReference>
<gene>
    <name evidence="4" type="ORF">F8388_008685</name>
</gene>
<dbReference type="PANTHER" id="PTHR31286">
    <property type="entry name" value="GLYCINE-RICH CELL WALL STRUCTURAL PROTEIN 1.8-LIKE"/>
    <property type="match status" value="1"/>
</dbReference>
<feature type="domain" description="CCHC-type" evidence="3">
    <location>
        <begin position="96"/>
        <end position="110"/>
    </location>
</feature>
<dbReference type="GO" id="GO:0008270">
    <property type="term" value="F:zinc ion binding"/>
    <property type="evidence" value="ECO:0007669"/>
    <property type="project" value="UniProtKB-KW"/>
</dbReference>
<dbReference type="InterPro" id="IPR040256">
    <property type="entry name" value="At4g02000-like"/>
</dbReference>
<feature type="region of interest" description="Disordered" evidence="2">
    <location>
        <begin position="171"/>
        <end position="212"/>
    </location>
</feature>
<name>A0A7J6HK21_CANSA</name>